<feature type="chain" id="PRO_5042139123" evidence="2">
    <location>
        <begin position="19"/>
        <end position="134"/>
    </location>
</feature>
<feature type="region of interest" description="Disordered" evidence="1">
    <location>
        <begin position="21"/>
        <end position="42"/>
    </location>
</feature>
<evidence type="ECO:0000256" key="2">
    <source>
        <dbReference type="SAM" id="SignalP"/>
    </source>
</evidence>
<reference evidence="3" key="1">
    <citation type="submission" date="2023-05" db="EMBL/GenBank/DDBJ databases">
        <title>Nepenthes gracilis genome sequencing.</title>
        <authorList>
            <person name="Fukushima K."/>
        </authorList>
    </citation>
    <scope>NUCLEOTIDE SEQUENCE</scope>
    <source>
        <strain evidence="3">SING2019-196</strain>
    </source>
</reference>
<keyword evidence="4" id="KW-1185">Reference proteome</keyword>
<dbReference type="Proteomes" id="UP001279734">
    <property type="component" value="Unassembled WGS sequence"/>
</dbReference>
<keyword evidence="2" id="KW-0732">Signal</keyword>
<comment type="caution">
    <text evidence="3">The sequence shown here is derived from an EMBL/GenBank/DDBJ whole genome shotgun (WGS) entry which is preliminary data.</text>
</comment>
<evidence type="ECO:0000313" key="4">
    <source>
        <dbReference type="Proteomes" id="UP001279734"/>
    </source>
</evidence>
<dbReference type="EMBL" id="BSYO01000014">
    <property type="protein sequence ID" value="GMH14836.1"/>
    <property type="molecule type" value="Genomic_DNA"/>
</dbReference>
<evidence type="ECO:0000313" key="3">
    <source>
        <dbReference type="EMBL" id="GMH14836.1"/>
    </source>
</evidence>
<proteinExistence type="predicted"/>
<protein>
    <submittedName>
        <fullName evidence="3">Uncharacterized protein</fullName>
    </submittedName>
</protein>
<organism evidence="3 4">
    <name type="scientific">Nepenthes gracilis</name>
    <name type="common">Slender pitcher plant</name>
    <dbReference type="NCBI Taxonomy" id="150966"/>
    <lineage>
        <taxon>Eukaryota</taxon>
        <taxon>Viridiplantae</taxon>
        <taxon>Streptophyta</taxon>
        <taxon>Embryophyta</taxon>
        <taxon>Tracheophyta</taxon>
        <taxon>Spermatophyta</taxon>
        <taxon>Magnoliopsida</taxon>
        <taxon>eudicotyledons</taxon>
        <taxon>Gunneridae</taxon>
        <taxon>Pentapetalae</taxon>
        <taxon>Caryophyllales</taxon>
        <taxon>Nepenthaceae</taxon>
        <taxon>Nepenthes</taxon>
    </lineage>
</organism>
<evidence type="ECO:0000256" key="1">
    <source>
        <dbReference type="SAM" id="MobiDB-lite"/>
    </source>
</evidence>
<feature type="signal peptide" evidence="2">
    <location>
        <begin position="1"/>
        <end position="18"/>
    </location>
</feature>
<sequence>MRLHLMDMLFILMHGAHSLQSDNSRKEKNRVDACSPEGNDNEVANIGKSTDFVSANIEEIKTFDKVQIVVLRCKDHPQPVKISLSEREGKATEEKCQVVKFGIPNYHSNNHLHLGPSATLLPYQITNQTIRRST</sequence>
<gene>
    <name evidence="3" type="ORF">Nepgr_016677</name>
</gene>
<dbReference type="AlphaFoldDB" id="A0AAD3XSK2"/>
<name>A0AAD3XSK2_NEPGR</name>
<accession>A0AAD3XSK2</accession>